<dbReference type="AlphaFoldDB" id="A0A318JG60"/>
<dbReference type="InterPro" id="IPR024096">
    <property type="entry name" value="NO_sig/Golgi_transp_ligand-bd"/>
</dbReference>
<dbReference type="SUPFAM" id="SSF111126">
    <property type="entry name" value="Ligand-binding domain in the NO signalling and Golgi transport"/>
    <property type="match status" value="1"/>
</dbReference>
<dbReference type="EMBL" id="QJKC01000009">
    <property type="protein sequence ID" value="PXX46320.1"/>
    <property type="molecule type" value="Genomic_DNA"/>
</dbReference>
<dbReference type="RefSeq" id="WP_059286539.1">
    <property type="nucleotide sequence ID" value="NZ_LNQU01000089.1"/>
</dbReference>
<gene>
    <name evidence="2" type="ORF">DFR38_109162</name>
</gene>
<name>A0A318JG60_9NEIS</name>
<dbReference type="OrthoDB" id="7266652at2"/>
<dbReference type="Pfam" id="PF07700">
    <property type="entry name" value="HNOB"/>
    <property type="match status" value="1"/>
</dbReference>
<feature type="domain" description="Heme NO-binding" evidence="1">
    <location>
        <begin position="2"/>
        <end position="158"/>
    </location>
</feature>
<comment type="caution">
    <text evidence="2">The sequence shown here is derived from an EMBL/GenBank/DDBJ whole genome shotgun (WGS) entry which is preliminary data.</text>
</comment>
<evidence type="ECO:0000259" key="1">
    <source>
        <dbReference type="Pfam" id="PF07700"/>
    </source>
</evidence>
<accession>A0A318JG60</accession>
<dbReference type="GO" id="GO:0020037">
    <property type="term" value="F:heme binding"/>
    <property type="evidence" value="ECO:0007669"/>
    <property type="project" value="InterPro"/>
</dbReference>
<dbReference type="InterPro" id="IPR038158">
    <property type="entry name" value="H-NOX_domain_sf"/>
</dbReference>
<keyword evidence="3" id="KW-1185">Reference proteome</keyword>
<sequence>MKGVVFTEFLEMVESRFSADMVDDIIEDAGIKSGGAYTAVGSYPFAEMVALVTALSQRSGLEPQALIYAFGHYLFGRFALLYPYSIQGCSNAFMVLSNIEKHIHQEVHKLYPDAQLPHIEVLSSDERCLTLLYRSPRCLAPLASGLIQGALDHFGEQGRIVVEPLNDEGSKVRFVVELV</sequence>
<organism evidence="2 3">
    <name type="scientific">Aquitalea magnusonii</name>
    <dbReference type="NCBI Taxonomy" id="332411"/>
    <lineage>
        <taxon>Bacteria</taxon>
        <taxon>Pseudomonadati</taxon>
        <taxon>Pseudomonadota</taxon>
        <taxon>Betaproteobacteria</taxon>
        <taxon>Neisseriales</taxon>
        <taxon>Chromobacteriaceae</taxon>
        <taxon>Aquitalea</taxon>
    </lineage>
</organism>
<evidence type="ECO:0000313" key="2">
    <source>
        <dbReference type="EMBL" id="PXX46320.1"/>
    </source>
</evidence>
<dbReference type="Proteomes" id="UP000248395">
    <property type="component" value="Unassembled WGS sequence"/>
</dbReference>
<protein>
    <submittedName>
        <fullName evidence="2">Heme-NO-binding protein</fullName>
    </submittedName>
</protein>
<reference evidence="2 3" key="1">
    <citation type="submission" date="2018-05" db="EMBL/GenBank/DDBJ databases">
        <title>Genomic Encyclopedia of Type Strains, Phase IV (KMG-IV): sequencing the most valuable type-strain genomes for metagenomic binning, comparative biology and taxonomic classification.</title>
        <authorList>
            <person name="Goeker M."/>
        </authorList>
    </citation>
    <scope>NUCLEOTIDE SEQUENCE [LARGE SCALE GENOMIC DNA]</scope>
    <source>
        <strain evidence="2 3">DSM 25134</strain>
    </source>
</reference>
<dbReference type="InterPro" id="IPR011644">
    <property type="entry name" value="Heme_NO-bd"/>
</dbReference>
<dbReference type="Gene3D" id="3.90.1520.10">
    <property type="entry name" value="H-NOX domain"/>
    <property type="match status" value="1"/>
</dbReference>
<proteinExistence type="predicted"/>
<evidence type="ECO:0000313" key="3">
    <source>
        <dbReference type="Proteomes" id="UP000248395"/>
    </source>
</evidence>